<protein>
    <submittedName>
        <fullName evidence="1">Uncharacterized protein</fullName>
    </submittedName>
</protein>
<evidence type="ECO:0000313" key="2">
    <source>
        <dbReference type="Proteomes" id="UP001595945"/>
    </source>
</evidence>
<reference evidence="1 2" key="1">
    <citation type="journal article" date="2019" name="Int. J. Syst. Evol. Microbiol.">
        <title>The Global Catalogue of Microorganisms (GCM) 10K type strain sequencing project: providing services to taxonomists for standard genome sequencing and annotation.</title>
        <authorList>
            <consortium name="The Broad Institute Genomics Platform"/>
            <consortium name="The Broad Institute Genome Sequencing Center for Infectious Disease"/>
            <person name="Wu L."/>
            <person name="Ma J."/>
        </authorList>
    </citation>
    <scope>NUCLEOTIDE SEQUENCE [LARGE SCALE GENOMIC DNA]</scope>
    <source>
        <strain evidence="1 2">XZYJ18</strain>
    </source>
</reference>
<proteinExistence type="predicted"/>
<accession>A0ABD5Q6Z5</accession>
<organism evidence="1 2">
    <name type="scientific">Halorussus aquaticus</name>
    <dbReference type="NCBI Taxonomy" id="2953748"/>
    <lineage>
        <taxon>Archaea</taxon>
        <taxon>Methanobacteriati</taxon>
        <taxon>Methanobacteriota</taxon>
        <taxon>Stenosarchaea group</taxon>
        <taxon>Halobacteria</taxon>
        <taxon>Halobacteriales</taxon>
        <taxon>Haladaptataceae</taxon>
        <taxon>Halorussus</taxon>
    </lineage>
</organism>
<sequence length="84" mass="9344">MDAPIDLETEPEEHKYLVAAKCENTHGDVTKEYGFVDADSPEDASAIAARIWRNYDKTPVDDIYVADFTDSFDLSKIDAGDGEE</sequence>
<comment type="caution">
    <text evidence="1">The sequence shown here is derived from an EMBL/GenBank/DDBJ whole genome shotgun (WGS) entry which is preliminary data.</text>
</comment>
<dbReference type="GeneID" id="73046677"/>
<name>A0ABD5Q6Z5_9EURY</name>
<dbReference type="RefSeq" id="WP_254268155.1">
    <property type="nucleotide sequence ID" value="NZ_CP100400.1"/>
</dbReference>
<gene>
    <name evidence="1" type="ORF">ACFO9K_18390</name>
</gene>
<evidence type="ECO:0000313" key="1">
    <source>
        <dbReference type="EMBL" id="MFC4826227.1"/>
    </source>
</evidence>
<dbReference type="EMBL" id="JBHSHT010000002">
    <property type="protein sequence ID" value="MFC4826227.1"/>
    <property type="molecule type" value="Genomic_DNA"/>
</dbReference>
<keyword evidence="2" id="KW-1185">Reference proteome</keyword>
<dbReference type="Proteomes" id="UP001595945">
    <property type="component" value="Unassembled WGS sequence"/>
</dbReference>
<dbReference type="AlphaFoldDB" id="A0ABD5Q6Z5"/>